<dbReference type="Proteomes" id="UP000239837">
    <property type="component" value="Chromosome"/>
</dbReference>
<feature type="domain" description="Antitoxin SocA-like Panacea" evidence="1">
    <location>
        <begin position="55"/>
        <end position="165"/>
    </location>
</feature>
<name>A0AB74EHU5_NEIGO</name>
<evidence type="ECO:0000313" key="3">
    <source>
        <dbReference type="EMBL" id="SBQ22569.1"/>
    </source>
</evidence>
<dbReference type="AlphaFoldDB" id="A0AB74EHU5"/>
<sequence>MYGNVPDLDCLLYRKPHIIKSMKPHNDTIFQEPKAAQAAAFLLYKANGRLEVLKLMKLMYLAERESFLRFGEGLTGDALVSMPHGPVLSMTLDFINGGHESVPNGWATWVSDRENRMLALRDPSMIRTPGQDLSALSEADLEVLESVWENYGHYSAWDLRNMTHNGLCPEWEDPHGSSRPIPIKKLLSVLGYDDEQAVAIVERLEEQAYINRAFG</sequence>
<dbReference type="EMBL" id="LT591897">
    <property type="protein sequence ID" value="SBQ22569.1"/>
    <property type="molecule type" value="Genomic_DNA"/>
</dbReference>
<reference evidence="2" key="1">
    <citation type="submission" date="2016-05" db="EMBL/GenBank/DDBJ databases">
        <authorList>
            <consortium name="Pathogen Informatics"/>
        </authorList>
    </citation>
    <scope>NUCLEOTIDE SEQUENCE</scope>
    <source>
        <strain evidence="2">WHO F</strain>
    </source>
</reference>
<dbReference type="Pfam" id="PF13274">
    <property type="entry name" value="SocA_Panacea"/>
    <property type="match status" value="1"/>
</dbReference>
<dbReference type="InterPro" id="IPR025272">
    <property type="entry name" value="SocA_Panacea"/>
</dbReference>
<evidence type="ECO:0000259" key="1">
    <source>
        <dbReference type="Pfam" id="PF13274"/>
    </source>
</evidence>
<accession>A0AB74EHU5</accession>
<proteinExistence type="predicted"/>
<evidence type="ECO:0000313" key="2">
    <source>
        <dbReference type="EMBL" id="SBN24548.1"/>
    </source>
</evidence>
<protein>
    <submittedName>
        <fullName evidence="2">Phage associated protein</fullName>
    </submittedName>
</protein>
<organism evidence="2">
    <name type="scientific">Neisseria gonorrhoeae</name>
    <dbReference type="NCBI Taxonomy" id="485"/>
    <lineage>
        <taxon>Bacteria</taxon>
        <taxon>Pseudomonadati</taxon>
        <taxon>Pseudomonadota</taxon>
        <taxon>Betaproteobacteria</taxon>
        <taxon>Neisseriales</taxon>
        <taxon>Neisseriaceae</taxon>
        <taxon>Neisseria</taxon>
    </lineage>
</organism>
<gene>
    <name evidence="3" type="ORF">WHOF_01892C</name>
    <name evidence="2" type="ORF">WHOF_02114</name>
</gene>
<dbReference type="EMBL" id="FLKW01000055">
    <property type="protein sequence ID" value="SBN24548.1"/>
    <property type="molecule type" value="Genomic_DNA"/>
</dbReference>